<sequence length="237" mass="27273">MKNILLDERFEFVHESMGGANFYFSTAYNEISFKIDENEGILNIDKLKEIINLKEIKYLKQLHSDIIKVNPKSEEIGDAIICKEKNIAIGVFTADCAPILIFDKDTKAMAAVHSGWRGTYKLILLKTLQKMKEEYGTKAENIIAYIGPHNGVCCYEVGQGVNEEFKKEDFYNNKNIFEGKNLNITACLRYQLHSFGVLEHNILDTNLCTYCAKDYKLHSYRKTGVNSGRLFSFLYYR</sequence>
<comment type="catalytic activity">
    <reaction evidence="1">
        <text>inosine + phosphate = alpha-D-ribose 1-phosphate + hypoxanthine</text>
        <dbReference type="Rhea" id="RHEA:27646"/>
        <dbReference type="ChEBI" id="CHEBI:17368"/>
        <dbReference type="ChEBI" id="CHEBI:17596"/>
        <dbReference type="ChEBI" id="CHEBI:43474"/>
        <dbReference type="ChEBI" id="CHEBI:57720"/>
        <dbReference type="EC" id="2.4.2.1"/>
    </reaction>
    <physiologicalReaction direction="left-to-right" evidence="1">
        <dbReference type="Rhea" id="RHEA:27647"/>
    </physiologicalReaction>
</comment>
<evidence type="ECO:0000256" key="8">
    <source>
        <dbReference type="ARBA" id="ARBA00047989"/>
    </source>
</evidence>
<keyword evidence="5" id="KW-0479">Metal-binding</keyword>
<dbReference type="PANTHER" id="PTHR30616">
    <property type="entry name" value="UNCHARACTERIZED PROTEIN YFIH"/>
    <property type="match status" value="1"/>
</dbReference>
<dbReference type="GO" id="GO:0017061">
    <property type="term" value="F:S-methyl-5-thioadenosine phosphorylase activity"/>
    <property type="evidence" value="ECO:0007669"/>
    <property type="project" value="UniProtKB-EC"/>
</dbReference>
<dbReference type="Gene3D" id="3.60.140.10">
    <property type="entry name" value="CNF1/YfiH-like putative cysteine hydrolases"/>
    <property type="match status" value="1"/>
</dbReference>
<keyword evidence="7" id="KW-0862">Zinc</keyword>
<evidence type="ECO:0000256" key="3">
    <source>
        <dbReference type="ARBA" id="ARBA00007353"/>
    </source>
</evidence>
<dbReference type="STRING" id="37659.GCA_000703125_02655"/>
<dbReference type="InterPro" id="IPR038371">
    <property type="entry name" value="Cu_polyphenol_OxRdtase_sf"/>
</dbReference>
<dbReference type="CDD" id="cd16833">
    <property type="entry name" value="YfiH"/>
    <property type="match status" value="1"/>
</dbReference>
<comment type="catalytic activity">
    <reaction evidence="8">
        <text>adenosine + H2O + H(+) = inosine + NH4(+)</text>
        <dbReference type="Rhea" id="RHEA:24408"/>
        <dbReference type="ChEBI" id="CHEBI:15377"/>
        <dbReference type="ChEBI" id="CHEBI:15378"/>
        <dbReference type="ChEBI" id="CHEBI:16335"/>
        <dbReference type="ChEBI" id="CHEBI:17596"/>
        <dbReference type="ChEBI" id="CHEBI:28938"/>
        <dbReference type="EC" id="3.5.4.4"/>
    </reaction>
    <physiologicalReaction direction="left-to-right" evidence="8">
        <dbReference type="Rhea" id="RHEA:24409"/>
    </physiologicalReaction>
</comment>
<dbReference type="RefSeq" id="WP_104408984.1">
    <property type="nucleotide sequence ID" value="NZ_PTIS01000001.1"/>
</dbReference>
<evidence type="ECO:0000256" key="2">
    <source>
        <dbReference type="ARBA" id="ARBA00003215"/>
    </source>
</evidence>
<evidence type="ECO:0000256" key="1">
    <source>
        <dbReference type="ARBA" id="ARBA00000553"/>
    </source>
</evidence>
<dbReference type="OrthoDB" id="4279at2"/>
<dbReference type="GO" id="GO:0005507">
    <property type="term" value="F:copper ion binding"/>
    <property type="evidence" value="ECO:0007669"/>
    <property type="project" value="TreeGrafter"/>
</dbReference>
<keyword evidence="4" id="KW-0808">Transferase</keyword>
<comment type="catalytic activity">
    <reaction evidence="10">
        <text>S-methyl-5'-thioadenosine + phosphate = 5-(methylsulfanyl)-alpha-D-ribose 1-phosphate + adenine</text>
        <dbReference type="Rhea" id="RHEA:11852"/>
        <dbReference type="ChEBI" id="CHEBI:16708"/>
        <dbReference type="ChEBI" id="CHEBI:17509"/>
        <dbReference type="ChEBI" id="CHEBI:43474"/>
        <dbReference type="ChEBI" id="CHEBI:58533"/>
        <dbReference type="EC" id="2.4.2.28"/>
    </reaction>
    <physiologicalReaction direction="left-to-right" evidence="10">
        <dbReference type="Rhea" id="RHEA:11853"/>
    </physiologicalReaction>
</comment>
<evidence type="ECO:0000256" key="4">
    <source>
        <dbReference type="ARBA" id="ARBA00022679"/>
    </source>
</evidence>
<dbReference type="Pfam" id="PF02578">
    <property type="entry name" value="Cu-oxidase_4"/>
    <property type="match status" value="1"/>
</dbReference>
<comment type="catalytic activity">
    <reaction evidence="9">
        <text>adenosine + phosphate = alpha-D-ribose 1-phosphate + adenine</text>
        <dbReference type="Rhea" id="RHEA:27642"/>
        <dbReference type="ChEBI" id="CHEBI:16335"/>
        <dbReference type="ChEBI" id="CHEBI:16708"/>
        <dbReference type="ChEBI" id="CHEBI:43474"/>
        <dbReference type="ChEBI" id="CHEBI:57720"/>
        <dbReference type="EC" id="2.4.2.1"/>
    </reaction>
    <physiologicalReaction direction="left-to-right" evidence="9">
        <dbReference type="Rhea" id="RHEA:27643"/>
    </physiologicalReaction>
</comment>
<dbReference type="GO" id="GO:0016787">
    <property type="term" value="F:hydrolase activity"/>
    <property type="evidence" value="ECO:0007669"/>
    <property type="project" value="UniProtKB-KW"/>
</dbReference>
<evidence type="ECO:0000313" key="13">
    <source>
        <dbReference type="Proteomes" id="UP000239863"/>
    </source>
</evidence>
<dbReference type="SUPFAM" id="SSF64438">
    <property type="entry name" value="CNF1/YfiH-like putative cysteine hydrolases"/>
    <property type="match status" value="1"/>
</dbReference>
<evidence type="ECO:0000256" key="9">
    <source>
        <dbReference type="ARBA" id="ARBA00048968"/>
    </source>
</evidence>
<evidence type="ECO:0000256" key="6">
    <source>
        <dbReference type="ARBA" id="ARBA00022801"/>
    </source>
</evidence>
<accession>A0A2S6G130</accession>
<evidence type="ECO:0000256" key="11">
    <source>
        <dbReference type="RuleBase" id="RU361274"/>
    </source>
</evidence>
<evidence type="ECO:0000256" key="7">
    <source>
        <dbReference type="ARBA" id="ARBA00022833"/>
    </source>
</evidence>
<comment type="caution">
    <text evidence="12">The sequence shown here is derived from an EMBL/GenBank/DDBJ whole genome shotgun (WGS) entry which is preliminary data.</text>
</comment>
<comment type="function">
    <text evidence="2">Purine nucleoside enzyme that catalyzes the phosphorolysis of adenosine and inosine nucleosides, yielding D-ribose 1-phosphate and the respective free bases, adenine and hypoxanthine. Also catalyzes the phosphorolysis of S-methyl-5'-thioadenosine into adenine and S-methyl-5-thio-alpha-D-ribose 1-phosphate. Also has adenosine deaminase activity.</text>
</comment>
<name>A0A2S6G130_9CLOT</name>
<keyword evidence="6" id="KW-0378">Hydrolase</keyword>
<proteinExistence type="inferred from homology"/>
<dbReference type="NCBIfam" id="TIGR00726">
    <property type="entry name" value="peptidoglycan editing factor PgeF"/>
    <property type="match status" value="1"/>
</dbReference>
<gene>
    <name evidence="12" type="ORF">BD821_101295</name>
</gene>
<evidence type="ECO:0000256" key="10">
    <source>
        <dbReference type="ARBA" id="ARBA00049893"/>
    </source>
</evidence>
<comment type="similarity">
    <text evidence="3 11">Belongs to the purine nucleoside phosphorylase YfiH/LACC1 family.</text>
</comment>
<evidence type="ECO:0000313" key="12">
    <source>
        <dbReference type="EMBL" id="PPK49632.1"/>
    </source>
</evidence>
<dbReference type="Proteomes" id="UP000239863">
    <property type="component" value="Unassembled WGS sequence"/>
</dbReference>
<evidence type="ECO:0000256" key="5">
    <source>
        <dbReference type="ARBA" id="ARBA00022723"/>
    </source>
</evidence>
<protein>
    <recommendedName>
        <fullName evidence="11">Purine nucleoside phosphorylase</fullName>
    </recommendedName>
</protein>
<dbReference type="InterPro" id="IPR011324">
    <property type="entry name" value="Cytotoxic_necrot_fac-like_cat"/>
</dbReference>
<dbReference type="PANTHER" id="PTHR30616:SF2">
    <property type="entry name" value="PURINE NUCLEOSIDE PHOSPHORYLASE LACC1"/>
    <property type="match status" value="1"/>
</dbReference>
<dbReference type="InterPro" id="IPR003730">
    <property type="entry name" value="Cu_polyphenol_OxRdtase"/>
</dbReference>
<dbReference type="EMBL" id="PTIS01000001">
    <property type="protein sequence ID" value="PPK49632.1"/>
    <property type="molecule type" value="Genomic_DNA"/>
</dbReference>
<reference evidence="12 13" key="1">
    <citation type="submission" date="2018-02" db="EMBL/GenBank/DDBJ databases">
        <title>Genomic Encyclopedia of Archaeal and Bacterial Type Strains, Phase II (KMG-II): from individual species to whole genera.</title>
        <authorList>
            <person name="Goeker M."/>
        </authorList>
    </citation>
    <scope>NUCLEOTIDE SEQUENCE [LARGE SCALE GENOMIC DNA]</scope>
    <source>
        <strain evidence="12 13">DSM 15099</strain>
    </source>
</reference>
<dbReference type="AlphaFoldDB" id="A0A2S6G130"/>
<organism evidence="12 13">
    <name type="scientific">Clostridium algidicarnis DSM 15099</name>
    <dbReference type="NCBI Taxonomy" id="1121295"/>
    <lineage>
        <taxon>Bacteria</taxon>
        <taxon>Bacillati</taxon>
        <taxon>Bacillota</taxon>
        <taxon>Clostridia</taxon>
        <taxon>Eubacteriales</taxon>
        <taxon>Clostridiaceae</taxon>
        <taxon>Clostridium</taxon>
    </lineage>
</organism>